<dbReference type="InterPro" id="IPR039424">
    <property type="entry name" value="SBP_5"/>
</dbReference>
<dbReference type="AlphaFoldDB" id="A0A939FPE9"/>
<reference evidence="4" key="1">
    <citation type="submission" date="2021-03" db="EMBL/GenBank/DDBJ databases">
        <title>Streptomyces strains.</title>
        <authorList>
            <person name="Lund M.B."/>
            <person name="Toerring T."/>
        </authorList>
    </citation>
    <scope>NUCLEOTIDE SEQUENCE</scope>
    <source>
        <strain evidence="4">JCM 4242</strain>
    </source>
</reference>
<dbReference type="InterPro" id="IPR000914">
    <property type="entry name" value="SBP_5_dom"/>
</dbReference>
<dbReference type="CDD" id="cd08501">
    <property type="entry name" value="PBP2_Lpqw"/>
    <property type="match status" value="1"/>
</dbReference>
<evidence type="ECO:0000256" key="2">
    <source>
        <dbReference type="SAM" id="SignalP"/>
    </source>
</evidence>
<feature type="domain" description="Solute-binding protein family 5" evidence="3">
    <location>
        <begin position="491"/>
        <end position="575"/>
    </location>
</feature>
<proteinExistence type="predicted"/>
<protein>
    <submittedName>
        <fullName evidence="4">ABC transporter family substrate-binding protein</fullName>
    </submittedName>
</protein>
<dbReference type="GO" id="GO:0042597">
    <property type="term" value="C:periplasmic space"/>
    <property type="evidence" value="ECO:0007669"/>
    <property type="project" value="UniProtKB-ARBA"/>
</dbReference>
<dbReference type="PROSITE" id="PS51257">
    <property type="entry name" value="PROKAR_LIPOPROTEIN"/>
    <property type="match status" value="1"/>
</dbReference>
<evidence type="ECO:0000256" key="1">
    <source>
        <dbReference type="SAM" id="MobiDB-lite"/>
    </source>
</evidence>
<keyword evidence="5" id="KW-1185">Reference proteome</keyword>
<dbReference type="Gene3D" id="3.40.190.10">
    <property type="entry name" value="Periplasmic binding protein-like II"/>
    <property type="match status" value="1"/>
</dbReference>
<feature type="signal peptide" evidence="2">
    <location>
        <begin position="1"/>
        <end position="25"/>
    </location>
</feature>
<dbReference type="SUPFAM" id="SSF53850">
    <property type="entry name" value="Periplasmic binding protein-like II"/>
    <property type="match status" value="1"/>
</dbReference>
<evidence type="ECO:0000259" key="3">
    <source>
        <dbReference type="Pfam" id="PF00496"/>
    </source>
</evidence>
<evidence type="ECO:0000313" key="5">
    <source>
        <dbReference type="Proteomes" id="UP000664781"/>
    </source>
</evidence>
<feature type="compositionally biased region" description="Basic and acidic residues" evidence="1">
    <location>
        <begin position="474"/>
        <end position="489"/>
    </location>
</feature>
<keyword evidence="2" id="KW-0732">Signal</keyword>
<organism evidence="4 5">
    <name type="scientific">Streptomyces triculaminicus</name>
    <dbReference type="NCBI Taxonomy" id="2816232"/>
    <lineage>
        <taxon>Bacteria</taxon>
        <taxon>Bacillati</taxon>
        <taxon>Actinomycetota</taxon>
        <taxon>Actinomycetes</taxon>
        <taxon>Kitasatosporales</taxon>
        <taxon>Streptomycetaceae</taxon>
        <taxon>Streptomyces</taxon>
    </lineage>
</organism>
<feature type="domain" description="Solute-binding protein family 5" evidence="3">
    <location>
        <begin position="340"/>
        <end position="440"/>
    </location>
</feature>
<sequence length="673" mass="71425">MPTRRTRRFAVLVTAAALLPLPVLAGCSGGGDAGGGDDAPAVAQDIGAAPRAKVADRGTLNWGVDALPATYNTFQTDADAAGHRVAGAVLPTLFTLDGRGRPRRDPDYLASAEVKQREPRQVVVYRLNPKAVWSDGTAVTAADFEAQWKALRGKDSAFWAAHHAGYDRIDRVERGATEREVKVTFAKNYADWTSLFTPLYPRSVMGTPAAFNDASRKQPPLAAGPFTVGSRDDEQGKLTLVRNPRWWGDKAKLDRLVLRAVPRDKRVEALATGRLDIAEINPGAAERITKANAAKKKDRSDKGRQPSSGAPSVGGDKSDNKSGNGSDSKGDKPRAADATALRGLVVRRSLEPAYTQLALNGASGPLADERVRRAIARAVDRKAIAEYVLKPLGLPVAPPGSHVLVAGQPGYSDTSSAIGSLDPKAAQALLADAGWKEGHGAAPQKKAVGSLPAVPLASRTAADGHSAQPDEGEADRPDGTDGKGARDTGGKAMAGPARYKDGKKLMLRFVLPKGAGGEPLRAVGERIARQLDAIGIRTEIVKVDDASFFKDHIASGDFDLALYGWPTGAYPATDARPIFAKPQPAADGSLIVEQNYTRVGTDQIDRLFDQASSELDPEVSHDLMARADARIWAVAAAIPLYQRPELVGTRRKVANAGAFGLATPRYQDLGFLR</sequence>
<feature type="region of interest" description="Disordered" evidence="1">
    <location>
        <begin position="213"/>
        <end position="232"/>
    </location>
</feature>
<dbReference type="GO" id="GO:0043190">
    <property type="term" value="C:ATP-binding cassette (ABC) transporter complex"/>
    <property type="evidence" value="ECO:0007669"/>
    <property type="project" value="InterPro"/>
</dbReference>
<evidence type="ECO:0000313" key="4">
    <source>
        <dbReference type="EMBL" id="MBO0654849.1"/>
    </source>
</evidence>
<dbReference type="InterPro" id="IPR030678">
    <property type="entry name" value="Peptide/Ni-bd"/>
</dbReference>
<dbReference type="Pfam" id="PF00496">
    <property type="entry name" value="SBP_bac_5"/>
    <property type="match status" value="3"/>
</dbReference>
<dbReference type="Gene3D" id="3.10.105.10">
    <property type="entry name" value="Dipeptide-binding Protein, Domain 3"/>
    <property type="match status" value="1"/>
</dbReference>
<feature type="domain" description="Solute-binding protein family 5" evidence="3">
    <location>
        <begin position="109"/>
        <end position="298"/>
    </location>
</feature>
<accession>A0A939FPE9</accession>
<comment type="caution">
    <text evidence="4">The sequence shown here is derived from an EMBL/GenBank/DDBJ whole genome shotgun (WGS) entry which is preliminary data.</text>
</comment>
<feature type="region of interest" description="Disordered" evidence="1">
    <location>
        <begin position="288"/>
        <end position="336"/>
    </location>
</feature>
<dbReference type="GO" id="GO:0015833">
    <property type="term" value="P:peptide transport"/>
    <property type="evidence" value="ECO:0007669"/>
    <property type="project" value="TreeGrafter"/>
</dbReference>
<name>A0A939FPE9_9ACTN</name>
<dbReference type="Proteomes" id="UP000664781">
    <property type="component" value="Unassembled WGS sequence"/>
</dbReference>
<dbReference type="EMBL" id="JAFMOF010000003">
    <property type="protein sequence ID" value="MBO0654849.1"/>
    <property type="molecule type" value="Genomic_DNA"/>
</dbReference>
<feature type="chain" id="PRO_5037230884" evidence="2">
    <location>
        <begin position="26"/>
        <end position="673"/>
    </location>
</feature>
<feature type="region of interest" description="Disordered" evidence="1">
    <location>
        <begin position="459"/>
        <end position="497"/>
    </location>
</feature>
<gene>
    <name evidence="4" type="ORF">J1792_19330</name>
</gene>
<dbReference type="PANTHER" id="PTHR30290:SF65">
    <property type="entry name" value="MONOACYL PHOSPHATIDYLINOSITOL TETRAMANNOSIDE-BINDING PROTEIN LPQW-RELATED"/>
    <property type="match status" value="1"/>
</dbReference>
<dbReference type="GO" id="GO:1904680">
    <property type="term" value="F:peptide transmembrane transporter activity"/>
    <property type="evidence" value="ECO:0007669"/>
    <property type="project" value="TreeGrafter"/>
</dbReference>
<dbReference type="PIRSF" id="PIRSF002741">
    <property type="entry name" value="MppA"/>
    <property type="match status" value="1"/>
</dbReference>
<dbReference type="PANTHER" id="PTHR30290">
    <property type="entry name" value="PERIPLASMIC BINDING COMPONENT OF ABC TRANSPORTER"/>
    <property type="match status" value="1"/>
</dbReference>
<dbReference type="Gene3D" id="3.90.76.10">
    <property type="entry name" value="Dipeptide-binding Protein, Domain 1"/>
    <property type="match status" value="1"/>
</dbReference>